<evidence type="ECO:0000313" key="2">
    <source>
        <dbReference type="Proteomes" id="UP000472372"/>
    </source>
</evidence>
<proteinExistence type="predicted"/>
<dbReference type="Proteomes" id="UP000472372">
    <property type="component" value="Chromosome 4"/>
</dbReference>
<evidence type="ECO:0000313" key="1">
    <source>
        <dbReference type="EMBL" id="CAE7032070.1"/>
    </source>
</evidence>
<accession>A0A6S6W1M7</accession>
<reference evidence="1" key="1">
    <citation type="submission" date="2021-02" db="EMBL/GenBank/DDBJ databases">
        <authorList>
            <person name="Syme A R."/>
            <person name="Syme A R."/>
            <person name="Moolhuijzen P."/>
        </authorList>
    </citation>
    <scope>NUCLEOTIDE SEQUENCE</scope>
    <source>
        <strain evidence="1">W1-1</strain>
    </source>
</reference>
<dbReference type="EMBL" id="HG992980">
    <property type="protein sequence ID" value="CAE7032070.1"/>
    <property type="molecule type" value="Genomic_DNA"/>
</dbReference>
<protein>
    <submittedName>
        <fullName evidence="1">Uncharacterized protein</fullName>
    </submittedName>
</protein>
<sequence length="99" mass="11710">MPTVKRDLLEYTWRCCRPGCGTRIQMTCEDPGKQDIFPGFICCLKCNHTLCQMCMFMSVKEYKRGAKVKKEEEDDDDESWKVKKEYDDVKVKVEVKQEK</sequence>
<dbReference type="AlphaFoldDB" id="A0A6S6W1M7"/>
<organism evidence="1 2">
    <name type="scientific">Pyrenophora teres f. teres</name>
    <dbReference type="NCBI Taxonomy" id="97479"/>
    <lineage>
        <taxon>Eukaryota</taxon>
        <taxon>Fungi</taxon>
        <taxon>Dikarya</taxon>
        <taxon>Ascomycota</taxon>
        <taxon>Pezizomycotina</taxon>
        <taxon>Dothideomycetes</taxon>
        <taxon>Pleosporomycetidae</taxon>
        <taxon>Pleosporales</taxon>
        <taxon>Pleosporineae</taxon>
        <taxon>Pleosporaceae</taxon>
        <taxon>Pyrenophora</taxon>
    </lineage>
</organism>
<name>A0A6S6W1M7_9PLEO</name>
<gene>
    <name evidence="1" type="ORF">PTTW11_04917</name>
</gene>